<dbReference type="InterPro" id="IPR032286">
    <property type="entry name" value="DUF4837"/>
</dbReference>
<evidence type="ECO:0000313" key="2">
    <source>
        <dbReference type="Proteomes" id="UP000663920"/>
    </source>
</evidence>
<dbReference type="RefSeq" id="WP_208080270.1">
    <property type="nucleotide sequence ID" value="NZ_CP071869.1"/>
</dbReference>
<dbReference type="KEGG" id="pcea:J3359_08575"/>
<sequence>MKKIGTLFAISIFLLSCKGNDKFVLRGSIGKINKVMVVTNASDWNGDLGKEIRNSFGELMVGLPQPEPILSVSQIAPNGFGSMMKVTRNILIIGESDQEKFYIKKNVYAQPQTIIYVYGTDDESVIKMFKKYEKQIIDAYIESDIEMTQHIFNSRKIDNSIYKTLTNLGVSFIIPDNFKTVDDTGEFLWLRQHLTSGIAKTGSNNILVYSIPLVDEDKVAENIVAVRDSIGEKYIPGSDQETMYMITEEAYTPFTSEVKLAGKRAFETRGKWEVKNDFMAGPFLNYSVIDKKNNRVIVFEGFTYAPSVNKRAFLFELEAIGKSMQIK</sequence>
<dbReference type="Proteomes" id="UP000663920">
    <property type="component" value="Chromosome"/>
</dbReference>
<dbReference type="Pfam" id="PF16125">
    <property type="entry name" value="DUF4837"/>
    <property type="match status" value="1"/>
</dbReference>
<gene>
    <name evidence="1" type="ORF">J3359_08575</name>
</gene>
<evidence type="ECO:0000313" key="1">
    <source>
        <dbReference type="EMBL" id="QTE24298.1"/>
    </source>
</evidence>
<name>A0A975H8N1_9FLAO</name>
<reference evidence="1 2" key="1">
    <citation type="submission" date="2021-03" db="EMBL/GenBank/DDBJ databases">
        <title>Complete genome of Polaribacter_sp.SM13.</title>
        <authorList>
            <person name="Jeong S.W."/>
            <person name="Bae J.W."/>
        </authorList>
    </citation>
    <scope>NUCLEOTIDE SEQUENCE [LARGE SCALE GENOMIC DNA]</scope>
    <source>
        <strain evidence="1 2">SM13</strain>
    </source>
</reference>
<organism evidence="1 2">
    <name type="scientific">Polaribacter cellanae</name>
    <dbReference type="NCBI Taxonomy" id="2818493"/>
    <lineage>
        <taxon>Bacteria</taxon>
        <taxon>Pseudomonadati</taxon>
        <taxon>Bacteroidota</taxon>
        <taxon>Flavobacteriia</taxon>
        <taxon>Flavobacteriales</taxon>
        <taxon>Flavobacteriaceae</taxon>
    </lineage>
</organism>
<accession>A0A975H8N1</accession>
<dbReference type="EMBL" id="CP071869">
    <property type="protein sequence ID" value="QTE24298.1"/>
    <property type="molecule type" value="Genomic_DNA"/>
</dbReference>
<dbReference type="PROSITE" id="PS51257">
    <property type="entry name" value="PROKAR_LIPOPROTEIN"/>
    <property type="match status" value="1"/>
</dbReference>
<keyword evidence="2" id="KW-1185">Reference proteome</keyword>
<proteinExistence type="predicted"/>
<protein>
    <submittedName>
        <fullName evidence="1">DUF4837 family protein</fullName>
    </submittedName>
</protein>
<dbReference type="AlphaFoldDB" id="A0A975H8N1"/>